<evidence type="ECO:0000313" key="2">
    <source>
        <dbReference type="Proteomes" id="UP001497680"/>
    </source>
</evidence>
<organism evidence="1 2">
    <name type="scientific">Hypoxylon rubiginosum</name>
    <dbReference type="NCBI Taxonomy" id="110542"/>
    <lineage>
        <taxon>Eukaryota</taxon>
        <taxon>Fungi</taxon>
        <taxon>Dikarya</taxon>
        <taxon>Ascomycota</taxon>
        <taxon>Pezizomycotina</taxon>
        <taxon>Sordariomycetes</taxon>
        <taxon>Xylariomycetidae</taxon>
        <taxon>Xylariales</taxon>
        <taxon>Hypoxylaceae</taxon>
        <taxon>Hypoxylon</taxon>
    </lineage>
</organism>
<evidence type="ECO:0000313" key="1">
    <source>
        <dbReference type="EMBL" id="KAI6085719.1"/>
    </source>
</evidence>
<protein>
    <submittedName>
        <fullName evidence="1">HET-domain-containing protein</fullName>
    </submittedName>
</protein>
<comment type="caution">
    <text evidence="1">The sequence shown here is derived from an EMBL/GenBank/DDBJ whole genome shotgun (WGS) entry which is preliminary data.</text>
</comment>
<sequence length="567" mass="64538">MAIVTLTEGPLTTDICDHCLRSKNTLGLIDYMPTTFQKLEDAVKDGCKTCALHYDATVNLHPTPETQITFYRRHQFTFDHHVYYEIFRVPGASGDEFSSVPVGNFLPGTSSEQTLLTIKSWMQECLVNHNECVSGSNYFPKRVLDITQGRVVLREGLQEAGYACLSHCWGPTQSPIRTLTTTIAGFKQEIPCEEDWREQSLMMADIYENSQLTIAATKSHNGSGGCYTIGDRESRECHPIREGSVYLRKRVPEFDAHDRGDDWPLLRRAWVYQEMRLSPRILHFGSEEVIWHILSSSTIFNWYNTIHQYSRLSITFEKDRFAALAAVAQREARLRAPDDMCLLGLWKHTLSQGLLWGTFSPRQARRPSNWKAPTWSWASVMSQVIWRDQGDLVNSDLQLLDCTQVYNTDVQYVGSPYLGDYTKAEIQIYGPLIQTTLNALNYNVPEEQYRDLMLGGLRFNPQLEADYDYSSDSNLQITSEMDIQVLPITIQASAVLNVLGLALMPVKAASDHTYERIGLVVLTVVEPVVEPAQQHWLRPITEAKFRHAQAKIISYFRALPPSEIVLI</sequence>
<accession>A0ACC0CZ24</accession>
<proteinExistence type="predicted"/>
<dbReference type="Proteomes" id="UP001497680">
    <property type="component" value="Unassembled WGS sequence"/>
</dbReference>
<reference evidence="1 2" key="1">
    <citation type="journal article" date="2022" name="New Phytol.">
        <title>Ecological generalism drives hyperdiversity of secondary metabolite gene clusters in xylarialean endophytes.</title>
        <authorList>
            <person name="Franco M.E.E."/>
            <person name="Wisecaver J.H."/>
            <person name="Arnold A.E."/>
            <person name="Ju Y.M."/>
            <person name="Slot J.C."/>
            <person name="Ahrendt S."/>
            <person name="Moore L.P."/>
            <person name="Eastman K.E."/>
            <person name="Scott K."/>
            <person name="Konkel Z."/>
            <person name="Mondo S.J."/>
            <person name="Kuo A."/>
            <person name="Hayes R.D."/>
            <person name="Haridas S."/>
            <person name="Andreopoulos B."/>
            <person name="Riley R."/>
            <person name="LaButti K."/>
            <person name="Pangilinan J."/>
            <person name="Lipzen A."/>
            <person name="Amirebrahimi M."/>
            <person name="Yan J."/>
            <person name="Adam C."/>
            <person name="Keymanesh K."/>
            <person name="Ng V."/>
            <person name="Louie K."/>
            <person name="Northen T."/>
            <person name="Drula E."/>
            <person name="Henrissat B."/>
            <person name="Hsieh H.M."/>
            <person name="Youens-Clark K."/>
            <person name="Lutzoni F."/>
            <person name="Miadlikowska J."/>
            <person name="Eastwood D.C."/>
            <person name="Hamelin R.C."/>
            <person name="Grigoriev I.V."/>
            <person name="U'Ren J.M."/>
        </authorList>
    </citation>
    <scope>NUCLEOTIDE SEQUENCE [LARGE SCALE GENOMIC DNA]</scope>
    <source>
        <strain evidence="1 2">ER1909</strain>
    </source>
</reference>
<keyword evidence="2" id="KW-1185">Reference proteome</keyword>
<name>A0ACC0CZ24_9PEZI</name>
<gene>
    <name evidence="1" type="ORF">F4821DRAFT_279078</name>
</gene>
<dbReference type="EMBL" id="MU394322">
    <property type="protein sequence ID" value="KAI6085719.1"/>
    <property type="molecule type" value="Genomic_DNA"/>
</dbReference>